<dbReference type="EMBL" id="UPHP01000148">
    <property type="protein sequence ID" value="VBA44282.1"/>
    <property type="molecule type" value="Genomic_DNA"/>
</dbReference>
<name>A0A498QIE8_9MYCO</name>
<proteinExistence type="predicted"/>
<feature type="compositionally biased region" description="Gly residues" evidence="1">
    <location>
        <begin position="213"/>
        <end position="226"/>
    </location>
</feature>
<evidence type="ECO:0000313" key="2">
    <source>
        <dbReference type="EMBL" id="VBA44282.1"/>
    </source>
</evidence>
<protein>
    <submittedName>
        <fullName evidence="2">Uncharacterized protein</fullName>
    </submittedName>
</protein>
<accession>A0A498QIE8</accession>
<reference evidence="2 3" key="1">
    <citation type="submission" date="2018-09" db="EMBL/GenBank/DDBJ databases">
        <authorList>
            <person name="Tagini F."/>
        </authorList>
    </citation>
    <scope>NUCLEOTIDE SEQUENCE [LARGE SCALE GENOMIC DNA]</scope>
    <source>
        <strain evidence="2 3">MK136</strain>
    </source>
</reference>
<evidence type="ECO:0000256" key="1">
    <source>
        <dbReference type="SAM" id="MobiDB-lite"/>
    </source>
</evidence>
<feature type="compositionally biased region" description="Low complexity" evidence="1">
    <location>
        <begin position="62"/>
        <end position="86"/>
    </location>
</feature>
<gene>
    <name evidence="2" type="ORF">LAUMK136_05547</name>
</gene>
<feature type="region of interest" description="Disordered" evidence="1">
    <location>
        <begin position="213"/>
        <end position="257"/>
    </location>
</feature>
<feature type="region of interest" description="Disordered" evidence="1">
    <location>
        <begin position="1"/>
        <end position="86"/>
    </location>
</feature>
<feature type="compositionally biased region" description="Low complexity" evidence="1">
    <location>
        <begin position="227"/>
        <end position="244"/>
    </location>
</feature>
<keyword evidence="3" id="KW-1185">Reference proteome</keyword>
<feature type="compositionally biased region" description="Low complexity" evidence="1">
    <location>
        <begin position="35"/>
        <end position="48"/>
    </location>
</feature>
<organism evidence="2 3">
    <name type="scientific">Mycobacterium attenuatum</name>
    <dbReference type="NCBI Taxonomy" id="2341086"/>
    <lineage>
        <taxon>Bacteria</taxon>
        <taxon>Bacillati</taxon>
        <taxon>Actinomycetota</taxon>
        <taxon>Actinomycetes</taxon>
        <taxon>Mycobacteriales</taxon>
        <taxon>Mycobacteriaceae</taxon>
        <taxon>Mycobacterium</taxon>
    </lineage>
</organism>
<evidence type="ECO:0000313" key="3">
    <source>
        <dbReference type="Proteomes" id="UP000273307"/>
    </source>
</evidence>
<dbReference type="AlphaFoldDB" id="A0A498QIE8"/>
<sequence length="395" mass="37456">MADELAVCPLAADAAERSTGETSGPPADGDDDPDGATAAPETGPAGIEGTAGGATTGGRRSAPYAGSGPAAPAGPPTAGVAGIGAPVTTGGGTDAVPLSPVDITGGPAGVAAESTAGCIAADSIPAAAMVGADTAGGVRGAGVCAGEAEPGSIACIAPADNDCAPAAAGCPVIIPVATDCPNDVGDMPCPAAAGDSPPPGIVGAGIPVPITGGGAGAGPVGGGPAGTGTPRSSPPAANSPGAGPCTPEFRRLPKVVPPPAKPPRLNAVCGGSCVPLPRASPGLVSALPRPPAANVAVLMSSSLIERGGAPPSTLKPFLRAHVRASPGAPSASRIFCVAAMILSMAAWDAFAASALQWAWIVRTSANCSGSGFLDARTSSMSLLPWLAVSVKRLLK</sequence>
<dbReference type="Proteomes" id="UP000273307">
    <property type="component" value="Unassembled WGS sequence"/>
</dbReference>